<keyword evidence="6" id="KW-1185">Reference proteome</keyword>
<dbReference type="InterPro" id="IPR036388">
    <property type="entry name" value="WH-like_DNA-bd_sf"/>
</dbReference>
<sequence>MSQAEEFRGATLPVLDEIRPPTITDQIYDLLYERVINLTLPPGTKLSEAEVAAQMGVSRQPVRDAFYRLSQQGFINIRPQRATTVTRISEAAILQAHFLRLALETACMRRAAEVLTPDQHDAVGQVVRMQKAALDAGNRGLFHRLDEQFHHDIYAYAGLDFVWTLIRDNKGHMDRARFTSLSYNAENVITEHLAILVALRARDADAAIAALDTHLSRIHDTLERLRKEQPEILGR</sequence>
<dbReference type="CDD" id="cd07377">
    <property type="entry name" value="WHTH_GntR"/>
    <property type="match status" value="1"/>
</dbReference>
<evidence type="ECO:0000256" key="1">
    <source>
        <dbReference type="ARBA" id="ARBA00023015"/>
    </source>
</evidence>
<reference evidence="5 6" key="1">
    <citation type="submission" date="2016-10" db="EMBL/GenBank/DDBJ databases">
        <authorList>
            <person name="de Groot N.N."/>
        </authorList>
    </citation>
    <scope>NUCLEOTIDE SEQUENCE [LARGE SCALE GENOMIC DNA]</scope>
    <source>
        <strain evidence="5 6">DSM 22220</strain>
    </source>
</reference>
<keyword evidence="1" id="KW-0805">Transcription regulation</keyword>
<dbReference type="SUPFAM" id="SSF46785">
    <property type="entry name" value="Winged helix' DNA-binding domain"/>
    <property type="match status" value="1"/>
</dbReference>
<dbReference type="Pfam" id="PF07729">
    <property type="entry name" value="FCD"/>
    <property type="match status" value="1"/>
</dbReference>
<evidence type="ECO:0000256" key="2">
    <source>
        <dbReference type="ARBA" id="ARBA00023125"/>
    </source>
</evidence>
<dbReference type="Gene3D" id="1.20.120.530">
    <property type="entry name" value="GntR ligand-binding domain-like"/>
    <property type="match status" value="1"/>
</dbReference>
<gene>
    <name evidence="5" type="ORF">SAMN05421538_107134</name>
</gene>
<dbReference type="RefSeq" id="WP_090524179.1">
    <property type="nucleotide sequence ID" value="NZ_FNAH01000007.1"/>
</dbReference>
<dbReference type="InterPro" id="IPR036390">
    <property type="entry name" value="WH_DNA-bd_sf"/>
</dbReference>
<dbReference type="OrthoDB" id="9788098at2"/>
<dbReference type="Proteomes" id="UP000199344">
    <property type="component" value="Unassembled WGS sequence"/>
</dbReference>
<dbReference type="SUPFAM" id="SSF48008">
    <property type="entry name" value="GntR ligand-binding domain-like"/>
    <property type="match status" value="1"/>
</dbReference>
<dbReference type="EMBL" id="FNAH01000007">
    <property type="protein sequence ID" value="SDE52019.1"/>
    <property type="molecule type" value="Genomic_DNA"/>
</dbReference>
<evidence type="ECO:0000259" key="4">
    <source>
        <dbReference type="PROSITE" id="PS50949"/>
    </source>
</evidence>
<dbReference type="PROSITE" id="PS50949">
    <property type="entry name" value="HTH_GNTR"/>
    <property type="match status" value="1"/>
</dbReference>
<keyword evidence="2 5" id="KW-0238">DNA-binding</keyword>
<proteinExistence type="predicted"/>
<dbReference type="PRINTS" id="PR00035">
    <property type="entry name" value="HTHGNTR"/>
</dbReference>
<dbReference type="Pfam" id="PF00392">
    <property type="entry name" value="GntR"/>
    <property type="match status" value="1"/>
</dbReference>
<dbReference type="GO" id="GO:0003677">
    <property type="term" value="F:DNA binding"/>
    <property type="evidence" value="ECO:0007669"/>
    <property type="project" value="UniProtKB-KW"/>
</dbReference>
<dbReference type="PANTHER" id="PTHR43537:SF5">
    <property type="entry name" value="UXU OPERON TRANSCRIPTIONAL REGULATOR"/>
    <property type="match status" value="1"/>
</dbReference>
<dbReference type="AlphaFoldDB" id="A0A1G7DKI7"/>
<evidence type="ECO:0000313" key="6">
    <source>
        <dbReference type="Proteomes" id="UP000199344"/>
    </source>
</evidence>
<dbReference type="GO" id="GO:0003700">
    <property type="term" value="F:DNA-binding transcription factor activity"/>
    <property type="evidence" value="ECO:0007669"/>
    <property type="project" value="InterPro"/>
</dbReference>
<dbReference type="STRING" id="591205.SAMN05421538_107134"/>
<dbReference type="InterPro" id="IPR011711">
    <property type="entry name" value="GntR_C"/>
</dbReference>
<accession>A0A1G7DKI7</accession>
<evidence type="ECO:0000313" key="5">
    <source>
        <dbReference type="EMBL" id="SDE52019.1"/>
    </source>
</evidence>
<dbReference type="InterPro" id="IPR000524">
    <property type="entry name" value="Tscrpt_reg_HTH_GntR"/>
</dbReference>
<evidence type="ECO:0000256" key="3">
    <source>
        <dbReference type="ARBA" id="ARBA00023163"/>
    </source>
</evidence>
<dbReference type="Gene3D" id="1.10.10.10">
    <property type="entry name" value="Winged helix-like DNA-binding domain superfamily/Winged helix DNA-binding domain"/>
    <property type="match status" value="1"/>
</dbReference>
<dbReference type="InterPro" id="IPR008920">
    <property type="entry name" value="TF_FadR/GntR_C"/>
</dbReference>
<feature type="domain" description="HTH gntR-type" evidence="4">
    <location>
        <begin position="21"/>
        <end position="88"/>
    </location>
</feature>
<name>A0A1G7DKI7_9RHOB</name>
<keyword evidence="3" id="KW-0804">Transcription</keyword>
<protein>
    <submittedName>
        <fullName evidence="5">DNA-binding transcriptional regulator, GntR family</fullName>
    </submittedName>
</protein>
<organism evidence="5 6">
    <name type="scientific">Paracoccus isoporae</name>
    <dbReference type="NCBI Taxonomy" id="591205"/>
    <lineage>
        <taxon>Bacteria</taxon>
        <taxon>Pseudomonadati</taxon>
        <taxon>Pseudomonadota</taxon>
        <taxon>Alphaproteobacteria</taxon>
        <taxon>Rhodobacterales</taxon>
        <taxon>Paracoccaceae</taxon>
        <taxon>Paracoccus</taxon>
    </lineage>
</organism>
<dbReference type="SMART" id="SM00345">
    <property type="entry name" value="HTH_GNTR"/>
    <property type="match status" value="1"/>
</dbReference>
<dbReference type="PANTHER" id="PTHR43537">
    <property type="entry name" value="TRANSCRIPTIONAL REGULATOR, GNTR FAMILY"/>
    <property type="match status" value="1"/>
</dbReference>
<dbReference type="SMART" id="SM00895">
    <property type="entry name" value="FCD"/>
    <property type="match status" value="1"/>
</dbReference>